<comment type="caution">
    <text evidence="3">The sequence shown here is derived from an EMBL/GenBank/DDBJ whole genome shotgun (WGS) entry which is preliminary data.</text>
</comment>
<dbReference type="EMBL" id="VSSQ01000067">
    <property type="protein sequence ID" value="MPL72631.1"/>
    <property type="molecule type" value="Genomic_DNA"/>
</dbReference>
<proteinExistence type="inferred from homology"/>
<evidence type="ECO:0000313" key="3">
    <source>
        <dbReference type="EMBL" id="MPL72631.1"/>
    </source>
</evidence>
<accession>A0A644U3J8</accession>
<dbReference type="Gene3D" id="3.40.50.10680">
    <property type="entry name" value="CofD-like domains"/>
    <property type="match status" value="1"/>
</dbReference>
<dbReference type="PANTHER" id="PTHR43007">
    <property type="entry name" value="2-PHOSPHO-L-LACTATE TRANSFERASE"/>
    <property type="match status" value="1"/>
</dbReference>
<evidence type="ECO:0000256" key="2">
    <source>
        <dbReference type="ARBA" id="ARBA00022842"/>
    </source>
</evidence>
<dbReference type="EC" id="2.7.8.28" evidence="3"/>
<dbReference type="HAMAP" id="MF_01257">
    <property type="entry name" value="CofD"/>
    <property type="match status" value="1"/>
</dbReference>
<keyword evidence="2" id="KW-0460">Magnesium</keyword>
<sequence>MITVFSGGTGTPKLIRGLRQILRDHEITVVVNTAEDIRMSGLYVSPDIDTVQYLFSGLLNTESWWGIRGDSFETFHAMEKLGYTEMLPLGDRDRATNIARAEFLRQGMSLTKATEKIAKGYGVSARILPMSDQEVTSYVVCEDDSLMHYQEYWVKRRGNVEIKGVVRKTADGSQLKTTPEVIAAIEESDGVIIGPSNPVTSIGPILECAGVREALQKKFTVAVSPFIGNRPVSGPAAALMKAWGYESTSYGTWQVYKDVVDLFIQDIKDSAIEVPGAHRLDTMMTNEKKAESLAWDLLSYFPRK</sequence>
<organism evidence="3">
    <name type="scientific">bioreactor metagenome</name>
    <dbReference type="NCBI Taxonomy" id="1076179"/>
    <lineage>
        <taxon>unclassified sequences</taxon>
        <taxon>metagenomes</taxon>
        <taxon>ecological metagenomes</taxon>
    </lineage>
</organism>
<gene>
    <name evidence="3" type="primary">cofD_2</name>
    <name evidence="3" type="ORF">SDC9_18418</name>
</gene>
<dbReference type="InterPro" id="IPR010115">
    <property type="entry name" value="FbiA/CofD"/>
</dbReference>
<dbReference type="Gene3D" id="1.10.8.240">
    <property type="entry name" value="CofD-like domain"/>
    <property type="match status" value="1"/>
</dbReference>
<dbReference type="GO" id="GO:0043743">
    <property type="term" value="F:LPPG:FO 2-phospho-L-lactate transferase activity"/>
    <property type="evidence" value="ECO:0007669"/>
    <property type="project" value="UniProtKB-EC"/>
</dbReference>
<dbReference type="InterPro" id="IPR038136">
    <property type="entry name" value="CofD-like_dom_sf"/>
</dbReference>
<dbReference type="GO" id="GO:0000287">
    <property type="term" value="F:magnesium ion binding"/>
    <property type="evidence" value="ECO:0007669"/>
    <property type="project" value="InterPro"/>
</dbReference>
<evidence type="ECO:0000256" key="1">
    <source>
        <dbReference type="ARBA" id="ARBA00022679"/>
    </source>
</evidence>
<dbReference type="PANTHER" id="PTHR43007:SF1">
    <property type="entry name" value="2-PHOSPHO-L-LACTATE TRANSFERASE"/>
    <property type="match status" value="1"/>
</dbReference>
<dbReference type="CDD" id="cd07186">
    <property type="entry name" value="CofD_like"/>
    <property type="match status" value="1"/>
</dbReference>
<dbReference type="InterPro" id="IPR002882">
    <property type="entry name" value="CofD"/>
</dbReference>
<keyword evidence="1 3" id="KW-0808">Transferase</keyword>
<dbReference type="SUPFAM" id="SSF142338">
    <property type="entry name" value="CofD-like"/>
    <property type="match status" value="1"/>
</dbReference>
<dbReference type="NCBIfam" id="TIGR01819">
    <property type="entry name" value="F420_cofD"/>
    <property type="match status" value="1"/>
</dbReference>
<dbReference type="AlphaFoldDB" id="A0A644U3J8"/>
<dbReference type="Pfam" id="PF01933">
    <property type="entry name" value="CofD"/>
    <property type="match status" value="1"/>
</dbReference>
<protein>
    <submittedName>
        <fullName evidence="3">2-phospho-L-lactate transferase</fullName>
        <ecNumber evidence="3">2.7.8.28</ecNumber>
    </submittedName>
</protein>
<name>A0A644U3J8_9ZZZZ</name>
<reference evidence="3" key="1">
    <citation type="submission" date="2019-08" db="EMBL/GenBank/DDBJ databases">
        <authorList>
            <person name="Kucharzyk K."/>
            <person name="Murdoch R.W."/>
            <person name="Higgins S."/>
            <person name="Loffler F."/>
        </authorList>
    </citation>
    <scope>NUCLEOTIDE SEQUENCE</scope>
</reference>